<dbReference type="KEGG" id="bdi:104582879"/>
<dbReference type="Gramene" id="KQK10042">
    <property type="protein sequence ID" value="KQK10042"/>
    <property type="gene ID" value="BRADI_2g51650v3"/>
</dbReference>
<evidence type="ECO:0000259" key="3">
    <source>
        <dbReference type="PROSITE" id="PS50102"/>
    </source>
</evidence>
<feature type="domain" description="RRM" evidence="3">
    <location>
        <begin position="53"/>
        <end position="129"/>
    </location>
</feature>
<dbReference type="GeneID" id="104582879"/>
<sequence length="179" mass="18616">MNRRPRRRGKRGRTSPDPPAPAKRRRGPLELASGELEAPPAPVPAPAAAPQPSLVMVAGLPPGCGVIELKSRLQAYGPIARTRIDAAAATGYVTFRSAADAMTAIAASLDPEGGITIASKKVLVVQASEAPNNSKNVVPSEPADATDNGASDTSAIPRSRVAPEVIHKAREIVAYDDLF</sequence>
<dbReference type="EnsemblPlants" id="KQK10040">
    <property type="protein sequence ID" value="KQK10040"/>
    <property type="gene ID" value="BRADI_2g51650v3"/>
</dbReference>
<dbReference type="EMBL" id="CM000881">
    <property type="protein sequence ID" value="KQK10041.1"/>
    <property type="molecule type" value="Genomic_DNA"/>
</dbReference>
<dbReference type="InterPro" id="IPR035979">
    <property type="entry name" value="RBD_domain_sf"/>
</dbReference>
<accession>I1HS80</accession>
<dbReference type="EMBL" id="CM000881">
    <property type="protein sequence ID" value="KQK10040.1"/>
    <property type="molecule type" value="Genomic_DNA"/>
</dbReference>
<dbReference type="Gramene" id="KQK10041">
    <property type="protein sequence ID" value="KQK10041"/>
    <property type="gene ID" value="BRADI_2g51650v3"/>
</dbReference>
<dbReference type="PROSITE" id="PS50102">
    <property type="entry name" value="RRM"/>
    <property type="match status" value="1"/>
</dbReference>
<evidence type="ECO:0000313" key="6">
    <source>
        <dbReference type="Proteomes" id="UP000008810"/>
    </source>
</evidence>
<dbReference type="HOGENOM" id="CLU_117878_1_0_1"/>
<dbReference type="Proteomes" id="UP000008810">
    <property type="component" value="Chromosome 2"/>
</dbReference>
<keyword evidence="1" id="KW-0694">RNA-binding</keyword>
<dbReference type="GO" id="GO:0003723">
    <property type="term" value="F:RNA binding"/>
    <property type="evidence" value="ECO:0007669"/>
    <property type="project" value="UniProtKB-UniRule"/>
</dbReference>
<dbReference type="STRING" id="15368.I1HS80"/>
<evidence type="ECO:0000256" key="1">
    <source>
        <dbReference type="PROSITE-ProRule" id="PRU00176"/>
    </source>
</evidence>
<feature type="region of interest" description="Disordered" evidence="2">
    <location>
        <begin position="131"/>
        <end position="158"/>
    </location>
</feature>
<dbReference type="Gramene" id="KQK10039">
    <property type="protein sequence ID" value="KQK10039"/>
    <property type="gene ID" value="BRADI_2g51650v3"/>
</dbReference>
<dbReference type="EnsemblPlants" id="KQK10041">
    <property type="protein sequence ID" value="KQK10041"/>
    <property type="gene ID" value="BRADI_2g51650v3"/>
</dbReference>
<proteinExistence type="predicted"/>
<reference evidence="5" key="3">
    <citation type="submission" date="2018-08" db="UniProtKB">
        <authorList>
            <consortium name="EnsemblPlants"/>
        </authorList>
    </citation>
    <scope>IDENTIFICATION</scope>
    <source>
        <strain evidence="5">cv. Bd21</strain>
    </source>
</reference>
<evidence type="ECO:0000313" key="5">
    <source>
        <dbReference type="EnsemblPlants" id="KQK10039"/>
    </source>
</evidence>
<dbReference type="RefSeq" id="XP_010232422.1">
    <property type="nucleotide sequence ID" value="XM_010234120.3"/>
</dbReference>
<dbReference type="EnsemblPlants" id="KQK10042">
    <property type="protein sequence ID" value="KQK10042"/>
    <property type="gene ID" value="BRADI_2g51650v3"/>
</dbReference>
<name>I1HS80_BRADI</name>
<reference evidence="4" key="2">
    <citation type="submission" date="2017-06" db="EMBL/GenBank/DDBJ databases">
        <title>WGS assembly of Brachypodium distachyon.</title>
        <authorList>
            <consortium name="The International Brachypodium Initiative"/>
            <person name="Lucas S."/>
            <person name="Harmon-Smith M."/>
            <person name="Lail K."/>
            <person name="Tice H."/>
            <person name="Grimwood J."/>
            <person name="Bruce D."/>
            <person name="Barry K."/>
            <person name="Shu S."/>
            <person name="Lindquist E."/>
            <person name="Wang M."/>
            <person name="Pitluck S."/>
            <person name="Vogel J.P."/>
            <person name="Garvin D.F."/>
            <person name="Mockler T.C."/>
            <person name="Schmutz J."/>
            <person name="Rokhsar D."/>
            <person name="Bevan M.W."/>
        </authorList>
    </citation>
    <scope>NUCLEOTIDE SEQUENCE</scope>
    <source>
        <strain evidence="4">Bd21</strain>
    </source>
</reference>
<dbReference type="OMA" id="VPQWREG"/>
<evidence type="ECO:0000256" key="2">
    <source>
        <dbReference type="SAM" id="MobiDB-lite"/>
    </source>
</evidence>
<dbReference type="eggNOG" id="KOG0483">
    <property type="taxonomic scope" value="Eukaryota"/>
</dbReference>
<dbReference type="Gramene" id="KQK10040">
    <property type="protein sequence ID" value="KQK10040"/>
    <property type="gene ID" value="BRADI_2g51650v3"/>
</dbReference>
<organism evidence="4">
    <name type="scientific">Brachypodium distachyon</name>
    <name type="common">Purple false brome</name>
    <name type="synonym">Trachynia distachya</name>
    <dbReference type="NCBI Taxonomy" id="15368"/>
    <lineage>
        <taxon>Eukaryota</taxon>
        <taxon>Viridiplantae</taxon>
        <taxon>Streptophyta</taxon>
        <taxon>Embryophyta</taxon>
        <taxon>Tracheophyta</taxon>
        <taxon>Spermatophyta</taxon>
        <taxon>Magnoliopsida</taxon>
        <taxon>Liliopsida</taxon>
        <taxon>Poales</taxon>
        <taxon>Poaceae</taxon>
        <taxon>BOP clade</taxon>
        <taxon>Pooideae</taxon>
        <taxon>Stipodae</taxon>
        <taxon>Brachypodieae</taxon>
        <taxon>Brachypodium</taxon>
    </lineage>
</organism>
<dbReference type="EnsemblPlants" id="KQK10039">
    <property type="protein sequence ID" value="KQK10039"/>
    <property type="gene ID" value="BRADI_2g51650v3"/>
</dbReference>
<gene>
    <name evidence="5" type="primary">LOC104582879</name>
    <name evidence="4" type="ORF">BRADI_2g51650v3</name>
</gene>
<dbReference type="InterPro" id="IPR000504">
    <property type="entry name" value="RRM_dom"/>
</dbReference>
<dbReference type="EMBL" id="CM000881">
    <property type="protein sequence ID" value="KQK10039.1"/>
    <property type="molecule type" value="Genomic_DNA"/>
</dbReference>
<dbReference type="Gene3D" id="3.30.70.330">
    <property type="match status" value="1"/>
</dbReference>
<dbReference type="SUPFAM" id="SSF54928">
    <property type="entry name" value="RNA-binding domain, RBD"/>
    <property type="match status" value="1"/>
</dbReference>
<evidence type="ECO:0000313" key="4">
    <source>
        <dbReference type="EMBL" id="KQK10041.1"/>
    </source>
</evidence>
<feature type="compositionally biased region" description="Pro residues" evidence="2">
    <location>
        <begin position="39"/>
        <end position="48"/>
    </location>
</feature>
<dbReference type="InterPro" id="IPR012677">
    <property type="entry name" value="Nucleotide-bd_a/b_plait_sf"/>
</dbReference>
<protein>
    <recommendedName>
        <fullName evidence="3">RRM domain-containing protein</fullName>
    </recommendedName>
</protein>
<feature type="compositionally biased region" description="Basic residues" evidence="2">
    <location>
        <begin position="1"/>
        <end position="13"/>
    </location>
</feature>
<reference evidence="4 5" key="1">
    <citation type="journal article" date="2010" name="Nature">
        <title>Genome sequencing and analysis of the model grass Brachypodium distachyon.</title>
        <authorList>
            <consortium name="International Brachypodium Initiative"/>
        </authorList>
    </citation>
    <scope>NUCLEOTIDE SEQUENCE [LARGE SCALE GENOMIC DNA]</scope>
    <source>
        <strain evidence="4">Bd21</strain>
        <strain evidence="5">cv. Bd21</strain>
    </source>
</reference>
<feature type="region of interest" description="Disordered" evidence="2">
    <location>
        <begin position="1"/>
        <end position="48"/>
    </location>
</feature>
<keyword evidence="6" id="KW-1185">Reference proteome</keyword>
<dbReference type="AlphaFoldDB" id="I1HS80"/>
<dbReference type="OrthoDB" id="1908804at2759"/>
<dbReference type="EMBL" id="CM000881">
    <property type="protein sequence ID" value="KQK10042.1"/>
    <property type="molecule type" value="Genomic_DNA"/>
</dbReference>